<keyword evidence="3" id="KW-1185">Reference proteome</keyword>
<name>A0A0B1SZT0_OESDE</name>
<reference evidence="2 3" key="1">
    <citation type="submission" date="2014-03" db="EMBL/GenBank/DDBJ databases">
        <title>Draft genome of the hookworm Oesophagostomum dentatum.</title>
        <authorList>
            <person name="Mitreva M."/>
        </authorList>
    </citation>
    <scope>NUCLEOTIDE SEQUENCE [LARGE SCALE GENOMIC DNA]</scope>
    <source>
        <strain evidence="2 3">OD-Hann</strain>
    </source>
</reference>
<organism evidence="2 3">
    <name type="scientific">Oesophagostomum dentatum</name>
    <name type="common">Nodular worm</name>
    <dbReference type="NCBI Taxonomy" id="61180"/>
    <lineage>
        <taxon>Eukaryota</taxon>
        <taxon>Metazoa</taxon>
        <taxon>Ecdysozoa</taxon>
        <taxon>Nematoda</taxon>
        <taxon>Chromadorea</taxon>
        <taxon>Rhabditida</taxon>
        <taxon>Rhabditina</taxon>
        <taxon>Rhabditomorpha</taxon>
        <taxon>Strongyloidea</taxon>
        <taxon>Strongylidae</taxon>
        <taxon>Oesophagostomum</taxon>
    </lineage>
</organism>
<evidence type="ECO:0000256" key="1">
    <source>
        <dbReference type="SAM" id="MobiDB-lite"/>
    </source>
</evidence>
<protein>
    <submittedName>
        <fullName evidence="2">Uncharacterized protein</fullName>
    </submittedName>
</protein>
<accession>A0A0B1SZT0</accession>
<dbReference type="Proteomes" id="UP000053660">
    <property type="component" value="Unassembled WGS sequence"/>
</dbReference>
<proteinExistence type="predicted"/>
<feature type="region of interest" description="Disordered" evidence="1">
    <location>
        <begin position="1"/>
        <end position="65"/>
    </location>
</feature>
<evidence type="ECO:0000313" key="2">
    <source>
        <dbReference type="EMBL" id="KHJ89022.1"/>
    </source>
</evidence>
<evidence type="ECO:0000313" key="3">
    <source>
        <dbReference type="Proteomes" id="UP000053660"/>
    </source>
</evidence>
<dbReference type="EMBL" id="KN554844">
    <property type="protein sequence ID" value="KHJ89022.1"/>
    <property type="molecule type" value="Genomic_DNA"/>
</dbReference>
<feature type="compositionally biased region" description="Basic and acidic residues" evidence="1">
    <location>
        <begin position="23"/>
        <end position="45"/>
    </location>
</feature>
<sequence length="65" mass="7416">MDEVRSPHDPEYKTLEPDNSEWESVRIMKRSELNDNGVEKKKAEESVVQQSRVDTDNKEVLGAAA</sequence>
<gene>
    <name evidence="2" type="ORF">OESDEN_11165</name>
</gene>
<dbReference type="AlphaFoldDB" id="A0A0B1SZT0"/>
<dbReference type="OrthoDB" id="5868180at2759"/>
<feature type="compositionally biased region" description="Basic and acidic residues" evidence="1">
    <location>
        <begin position="1"/>
        <end position="16"/>
    </location>
</feature>